<keyword evidence="6" id="KW-0441">Lipid A biosynthesis</keyword>
<dbReference type="UniPathway" id="UPA00359">
    <property type="reaction ID" value="UER00478"/>
</dbReference>
<keyword evidence="5" id="KW-0444">Lipid biosynthesis</keyword>
<dbReference type="Pfam" id="PF03331">
    <property type="entry name" value="LpxC"/>
    <property type="match status" value="1"/>
</dbReference>
<evidence type="ECO:0000313" key="13">
    <source>
        <dbReference type="EMBL" id="PPE03935.1"/>
    </source>
</evidence>
<dbReference type="InterPro" id="IPR011334">
    <property type="entry name" value="UDP-acyl_GlcNac_deAcase_C"/>
</dbReference>
<dbReference type="Gene3D" id="3.30.1700.10">
    <property type="entry name" value="lpxc deacetylase, domain 2"/>
    <property type="match status" value="1"/>
</dbReference>
<dbReference type="InterPro" id="IPR020568">
    <property type="entry name" value="Ribosomal_Su5_D2-typ_SF"/>
</dbReference>
<dbReference type="GO" id="GO:0016020">
    <property type="term" value="C:membrane"/>
    <property type="evidence" value="ECO:0007669"/>
    <property type="project" value="GOC"/>
</dbReference>
<dbReference type="AlphaFoldDB" id="A0A2S5R9X5"/>
<dbReference type="InterPro" id="IPR015870">
    <property type="entry name" value="UDP-acyl_N-AcGlcN_deAcase_N"/>
</dbReference>
<name>A0A2S5R9X5_9PROT</name>
<evidence type="ECO:0000256" key="3">
    <source>
        <dbReference type="ARBA" id="ARBA00005002"/>
    </source>
</evidence>
<evidence type="ECO:0000256" key="1">
    <source>
        <dbReference type="ARBA" id="ARBA00001947"/>
    </source>
</evidence>
<dbReference type="SUPFAM" id="SSF54211">
    <property type="entry name" value="Ribosomal protein S5 domain 2-like"/>
    <property type="match status" value="2"/>
</dbReference>
<comment type="caution">
    <text evidence="13">The sequence shown here is derived from an EMBL/GenBank/DDBJ whole genome shotgun (WGS) entry which is preliminary data.</text>
</comment>
<protein>
    <recommendedName>
        <fullName evidence="4 12">UDP-3-O-acyl-N-acetylglucosamine deacetylase</fullName>
        <ecNumber evidence="4 12">3.5.1.108</ecNumber>
    </recommendedName>
</protein>
<dbReference type="GO" id="GO:0103117">
    <property type="term" value="F:UDP-3-O-acyl-N-acetylglucosamine deacetylase activity"/>
    <property type="evidence" value="ECO:0007669"/>
    <property type="project" value="UniProtKB-UniRule"/>
</dbReference>
<evidence type="ECO:0000256" key="8">
    <source>
        <dbReference type="ARBA" id="ARBA00022801"/>
    </source>
</evidence>
<dbReference type="OrthoDB" id="9802746at2"/>
<dbReference type="Proteomes" id="UP000239425">
    <property type="component" value="Unassembled WGS sequence"/>
</dbReference>
<comment type="cofactor">
    <cofactor evidence="1">
        <name>Zn(2+)</name>
        <dbReference type="ChEBI" id="CHEBI:29105"/>
    </cofactor>
</comment>
<keyword evidence="7" id="KW-0479">Metal-binding</keyword>
<comment type="pathway">
    <text evidence="3">Glycolipid biosynthesis; lipid IV(A) biosynthesis; lipid IV(A) from (3R)-3-hydroxytetradecanoyl-[acyl-carrier-protein] and UDP-N-acetyl-alpha-D-glucosamine: step 2/6.</text>
</comment>
<dbReference type="GO" id="GO:0046872">
    <property type="term" value="F:metal ion binding"/>
    <property type="evidence" value="ECO:0007669"/>
    <property type="project" value="UniProtKB-KW"/>
</dbReference>
<organism evidence="13 14">
    <name type="scientific">Holospora curviuscula</name>
    <dbReference type="NCBI Taxonomy" id="1082868"/>
    <lineage>
        <taxon>Bacteria</taxon>
        <taxon>Pseudomonadati</taxon>
        <taxon>Pseudomonadota</taxon>
        <taxon>Alphaproteobacteria</taxon>
        <taxon>Holosporales</taxon>
        <taxon>Holosporaceae</taxon>
        <taxon>Holospora</taxon>
    </lineage>
</organism>
<evidence type="ECO:0000256" key="2">
    <source>
        <dbReference type="ARBA" id="ARBA00002923"/>
    </source>
</evidence>
<dbReference type="InterPro" id="IPR004463">
    <property type="entry name" value="UDP-acyl_GlcNac_deAcase"/>
</dbReference>
<reference evidence="13 14" key="1">
    <citation type="submission" date="2017-11" db="EMBL/GenBank/DDBJ databases">
        <title>Comparative genomic analysis of Holospora spp., intranuclear symbionts of paramecia.</title>
        <authorList>
            <person name="Garushyants S.K."/>
            <person name="Beliavskaya A."/>
            <person name="Malko D.B."/>
            <person name="Logacheva M.D."/>
            <person name="Rautian M.S."/>
            <person name="Gelfand M.S."/>
        </authorList>
    </citation>
    <scope>NUCLEOTIDE SEQUENCE [LARGE SCALE GENOMIC DNA]</scope>
    <source>
        <strain evidence="14">02AZ16</strain>
    </source>
</reference>
<evidence type="ECO:0000313" key="14">
    <source>
        <dbReference type="Proteomes" id="UP000239425"/>
    </source>
</evidence>
<keyword evidence="10" id="KW-0443">Lipid metabolism</keyword>
<comment type="catalytic activity">
    <reaction evidence="11">
        <text>a UDP-3-O-[(3R)-3-hydroxyacyl]-N-acetyl-alpha-D-glucosamine + H2O = a UDP-3-O-[(3R)-3-hydroxyacyl]-alpha-D-glucosamine + acetate</text>
        <dbReference type="Rhea" id="RHEA:67816"/>
        <dbReference type="ChEBI" id="CHEBI:15377"/>
        <dbReference type="ChEBI" id="CHEBI:30089"/>
        <dbReference type="ChEBI" id="CHEBI:137740"/>
        <dbReference type="ChEBI" id="CHEBI:173225"/>
        <dbReference type="EC" id="3.5.1.108"/>
    </reaction>
</comment>
<evidence type="ECO:0000256" key="10">
    <source>
        <dbReference type="ARBA" id="ARBA00023098"/>
    </source>
</evidence>
<evidence type="ECO:0000256" key="6">
    <source>
        <dbReference type="ARBA" id="ARBA00022556"/>
    </source>
</evidence>
<dbReference type="GO" id="GO:0009245">
    <property type="term" value="P:lipid A biosynthetic process"/>
    <property type="evidence" value="ECO:0007669"/>
    <property type="project" value="UniProtKB-UniRule"/>
</dbReference>
<evidence type="ECO:0000256" key="11">
    <source>
        <dbReference type="ARBA" id="ARBA00024535"/>
    </source>
</evidence>
<evidence type="ECO:0000256" key="4">
    <source>
        <dbReference type="ARBA" id="ARBA00012745"/>
    </source>
</evidence>
<dbReference type="NCBIfam" id="TIGR00325">
    <property type="entry name" value="lpxC"/>
    <property type="match status" value="1"/>
</dbReference>
<dbReference type="PANTHER" id="PTHR33694">
    <property type="entry name" value="UDP-3-O-ACYL-N-ACETYLGLUCOSAMINE DEACETYLASE 1, MITOCHONDRIAL-RELATED"/>
    <property type="match status" value="1"/>
</dbReference>
<evidence type="ECO:0000256" key="12">
    <source>
        <dbReference type="NCBIfam" id="TIGR00325"/>
    </source>
</evidence>
<keyword evidence="9" id="KW-0862">Zinc</keyword>
<evidence type="ECO:0000256" key="5">
    <source>
        <dbReference type="ARBA" id="ARBA00022516"/>
    </source>
</evidence>
<gene>
    <name evidence="13" type="ORF">HCUR_00716</name>
</gene>
<keyword evidence="8" id="KW-0378">Hydrolase</keyword>
<dbReference type="EC" id="3.5.1.108" evidence="4 12"/>
<evidence type="ECO:0000256" key="9">
    <source>
        <dbReference type="ARBA" id="ARBA00022833"/>
    </source>
</evidence>
<comment type="function">
    <text evidence="2">Catalyzes the hydrolysis of UDP-3-O-myristoyl-N-acetylglucosamine to form UDP-3-O-myristoylglucosamine and acetate, the committed step in lipid A biosynthesis.</text>
</comment>
<dbReference type="Gene3D" id="3.30.230.20">
    <property type="entry name" value="lpxc deacetylase, domain 1"/>
    <property type="match status" value="1"/>
</dbReference>
<dbReference type="PANTHER" id="PTHR33694:SF1">
    <property type="entry name" value="UDP-3-O-ACYL-N-ACETYLGLUCOSAMINE DEACETYLASE 1, MITOCHONDRIAL-RELATED"/>
    <property type="match status" value="1"/>
</dbReference>
<keyword evidence="14" id="KW-1185">Reference proteome</keyword>
<evidence type="ECO:0000256" key="7">
    <source>
        <dbReference type="ARBA" id="ARBA00022723"/>
    </source>
</evidence>
<proteinExistence type="predicted"/>
<sequence length="328" mass="37101">MLRRYFCALYIFCLHYLSEAFVLTSAMYQYKKTIRHAISDQGIAIHSGFSSTLKLFPASSGMGICFRQSSDGVLYSIHPRYIEIENFHTVLRFSSTFCVKTVEHVLAACCGLGVTDIIIEASEEEFPFFDGSALHFVHMLQRAGLREFHEESEYIVLKAPVHVSEGDSYITLTPDIPYIQVSVPLTDQYREEANFSFLNDDFYYNIAPARTFSRFSDLEYLRSKGLIQGGGLECAVVLNEDGTAINPEGFRLPQECARHKILDILGDLMILGVPCIASIHSHAPGHSRTLKAVHCIAKDADIYCRMQYSDLKKYIERKSEKPILKYAS</sequence>
<dbReference type="EMBL" id="PHHC01000080">
    <property type="protein sequence ID" value="PPE03935.1"/>
    <property type="molecule type" value="Genomic_DNA"/>
</dbReference>
<accession>A0A2S5R9X5</accession>